<gene>
    <name evidence="1" type="ORF">SAMN05192553_104374</name>
</gene>
<dbReference type="OrthoDB" id="9930552at2"/>
<name>A0A1H6ZQ46_9BACT</name>
<sequence length="78" mass="8983">METLILNSTSEDDLKLLLDIAKKLGMDLRVADKQELMMTQAKWLNKSVQKNNISLAEIVESCSSVRKSRYEERKKDNP</sequence>
<dbReference type="Proteomes" id="UP000199403">
    <property type="component" value="Unassembled WGS sequence"/>
</dbReference>
<accession>A0A1H6ZQ46</accession>
<evidence type="ECO:0000313" key="1">
    <source>
        <dbReference type="EMBL" id="SEJ50935.1"/>
    </source>
</evidence>
<reference evidence="2" key="1">
    <citation type="submission" date="2016-10" db="EMBL/GenBank/DDBJ databases">
        <authorList>
            <person name="Varghese N."/>
            <person name="Submissions S."/>
        </authorList>
    </citation>
    <scope>NUCLEOTIDE SEQUENCE [LARGE SCALE GENOMIC DNA]</scope>
    <source>
        <strain evidence="2">IBRC-M 10761</strain>
    </source>
</reference>
<evidence type="ECO:0000313" key="2">
    <source>
        <dbReference type="Proteomes" id="UP000199403"/>
    </source>
</evidence>
<dbReference type="AlphaFoldDB" id="A0A1H6ZQ46"/>
<protein>
    <submittedName>
        <fullName evidence="1">Uncharacterized protein</fullName>
    </submittedName>
</protein>
<keyword evidence="2" id="KW-1185">Reference proteome</keyword>
<proteinExistence type="predicted"/>
<dbReference type="RefSeq" id="WP_092175825.1">
    <property type="nucleotide sequence ID" value="NZ_FNZH01000004.1"/>
</dbReference>
<dbReference type="EMBL" id="FNZH01000004">
    <property type="protein sequence ID" value="SEJ50935.1"/>
    <property type="molecule type" value="Genomic_DNA"/>
</dbReference>
<organism evidence="1 2">
    <name type="scientific">Cyclobacterium xiamenense</name>
    <dbReference type="NCBI Taxonomy" id="1297121"/>
    <lineage>
        <taxon>Bacteria</taxon>
        <taxon>Pseudomonadati</taxon>
        <taxon>Bacteroidota</taxon>
        <taxon>Cytophagia</taxon>
        <taxon>Cytophagales</taxon>
        <taxon>Cyclobacteriaceae</taxon>
        <taxon>Cyclobacterium</taxon>
    </lineage>
</organism>